<dbReference type="InterPro" id="IPR001304">
    <property type="entry name" value="C-type_lectin-like"/>
</dbReference>
<comment type="caution">
    <text evidence="4">The sequence shown here is derived from an EMBL/GenBank/DDBJ whole genome shotgun (WGS) entry which is preliminary data.</text>
</comment>
<dbReference type="Pfam" id="PF00059">
    <property type="entry name" value="Lectin_C"/>
    <property type="match status" value="1"/>
</dbReference>
<evidence type="ECO:0000313" key="5">
    <source>
        <dbReference type="Proteomes" id="UP001283361"/>
    </source>
</evidence>
<evidence type="ECO:0000259" key="3">
    <source>
        <dbReference type="PROSITE" id="PS50041"/>
    </source>
</evidence>
<feature type="transmembrane region" description="Helical" evidence="2">
    <location>
        <begin position="450"/>
        <end position="470"/>
    </location>
</feature>
<keyword evidence="5" id="KW-1185">Reference proteome</keyword>
<feature type="domain" description="C-type lectin" evidence="3">
    <location>
        <begin position="63"/>
        <end position="178"/>
    </location>
</feature>
<dbReference type="InterPro" id="IPR016186">
    <property type="entry name" value="C-type_lectin-like/link_sf"/>
</dbReference>
<feature type="compositionally biased region" description="Polar residues" evidence="1">
    <location>
        <begin position="478"/>
        <end position="490"/>
    </location>
</feature>
<proteinExistence type="predicted"/>
<evidence type="ECO:0000256" key="2">
    <source>
        <dbReference type="SAM" id="Phobius"/>
    </source>
</evidence>
<organism evidence="4 5">
    <name type="scientific">Elysia crispata</name>
    <name type="common">lettuce slug</name>
    <dbReference type="NCBI Taxonomy" id="231223"/>
    <lineage>
        <taxon>Eukaryota</taxon>
        <taxon>Metazoa</taxon>
        <taxon>Spiralia</taxon>
        <taxon>Lophotrochozoa</taxon>
        <taxon>Mollusca</taxon>
        <taxon>Gastropoda</taxon>
        <taxon>Heterobranchia</taxon>
        <taxon>Euthyneura</taxon>
        <taxon>Panpulmonata</taxon>
        <taxon>Sacoglossa</taxon>
        <taxon>Placobranchoidea</taxon>
        <taxon>Plakobranchidae</taxon>
        <taxon>Elysia</taxon>
    </lineage>
</organism>
<dbReference type="SUPFAM" id="SSF56436">
    <property type="entry name" value="C-type lectin-like"/>
    <property type="match status" value="1"/>
</dbReference>
<feature type="region of interest" description="Disordered" evidence="1">
    <location>
        <begin position="506"/>
        <end position="530"/>
    </location>
</feature>
<keyword evidence="2" id="KW-0812">Transmembrane</keyword>
<feature type="region of interest" description="Disordered" evidence="1">
    <location>
        <begin position="425"/>
        <end position="445"/>
    </location>
</feature>
<name>A0AAE0XR05_9GAST</name>
<feature type="region of interest" description="Disordered" evidence="1">
    <location>
        <begin position="478"/>
        <end position="497"/>
    </location>
</feature>
<dbReference type="InterPro" id="IPR016187">
    <property type="entry name" value="CTDL_fold"/>
</dbReference>
<dbReference type="CDD" id="cd00037">
    <property type="entry name" value="CLECT"/>
    <property type="match status" value="1"/>
</dbReference>
<dbReference type="EMBL" id="JAWDGP010007830">
    <property type="protein sequence ID" value="KAK3703497.1"/>
    <property type="molecule type" value="Genomic_DNA"/>
</dbReference>
<dbReference type="Gene3D" id="3.10.100.10">
    <property type="entry name" value="Mannose-Binding Protein A, subunit A"/>
    <property type="match status" value="1"/>
</dbReference>
<evidence type="ECO:0000256" key="1">
    <source>
        <dbReference type="SAM" id="MobiDB-lite"/>
    </source>
</evidence>
<keyword evidence="2" id="KW-0472">Membrane</keyword>
<reference evidence="4" key="1">
    <citation type="journal article" date="2023" name="G3 (Bethesda)">
        <title>A reference genome for the long-term kleptoplast-retaining sea slug Elysia crispata morphotype clarki.</title>
        <authorList>
            <person name="Eastman K.E."/>
            <person name="Pendleton A.L."/>
            <person name="Shaikh M.A."/>
            <person name="Suttiyut T."/>
            <person name="Ogas R."/>
            <person name="Tomko P."/>
            <person name="Gavelis G."/>
            <person name="Widhalm J.R."/>
            <person name="Wisecaver J.H."/>
        </authorList>
    </citation>
    <scope>NUCLEOTIDE SEQUENCE</scope>
    <source>
        <strain evidence="4">ECLA1</strain>
    </source>
</reference>
<dbReference type="SMART" id="SM00034">
    <property type="entry name" value="CLECT"/>
    <property type="match status" value="1"/>
</dbReference>
<accession>A0AAE0XR05</accession>
<evidence type="ECO:0000313" key="4">
    <source>
        <dbReference type="EMBL" id="KAK3703497.1"/>
    </source>
</evidence>
<gene>
    <name evidence="4" type="ORF">RRG08_002115</name>
</gene>
<keyword evidence="2" id="KW-1133">Transmembrane helix</keyword>
<sequence length="530" mass="59094">MVAFRLAEATQSIESSKETIKTKIEYVKPLVESSEETKCNPEEYSRANCSCHLSGFEEFLKESNSTCLLRDISGPKTWDQARATCQYEYGGDLVRLDNVVLELVVITWLRKTNGRFHIGLHARKKRGEFRWLDDVVKPHRINWEHGEPRRGRLCASLKITSGTLISVNCDQTSSYICQVASARNMGAPELTPRYPVGAHVFYVGGTLRYYCRAFVERGSTLIFFYSENSSVTYFNDGDPEMSATDRAYALNNDKCRYRISRSLAYNLTSMPVNLVIVCCWSRPDGFQSCSKSSVKTAHFPSRRPIFVMKGTNVNSVYVGTMISARCSAFVGTDGQLLWRLMTSHKNSQWKIETDGTAYIEVGDGNWTKVTDEADIYLTSKSRFDSTQGPHITSTFLMQVGLDLGDVTLSCTSYYPHNDKLNTTDKTVSSSRITVKERQSEEAPAPEGRHVMVGMLIVMALMTGCFACVVAQGSSITNKNTDTIQRGSNAGQRPAVDLPSIGFKEQSESSVSLSGYWSRLTPGQSGRYGAE</sequence>
<dbReference type="AlphaFoldDB" id="A0AAE0XR05"/>
<dbReference type="Proteomes" id="UP001283361">
    <property type="component" value="Unassembled WGS sequence"/>
</dbReference>
<dbReference type="PROSITE" id="PS50041">
    <property type="entry name" value="C_TYPE_LECTIN_2"/>
    <property type="match status" value="1"/>
</dbReference>
<dbReference type="InterPro" id="IPR050111">
    <property type="entry name" value="C-type_lectin/snaclec_domain"/>
</dbReference>
<protein>
    <recommendedName>
        <fullName evidence="3">C-type lectin domain-containing protein</fullName>
    </recommendedName>
</protein>
<dbReference type="PANTHER" id="PTHR22803">
    <property type="entry name" value="MANNOSE, PHOSPHOLIPASE, LECTIN RECEPTOR RELATED"/>
    <property type="match status" value="1"/>
</dbReference>